<proteinExistence type="predicted"/>
<organism evidence="2 3">
    <name type="scientific">Thermoleptolyngbya sichuanensis A183</name>
    <dbReference type="NCBI Taxonomy" id="2737172"/>
    <lineage>
        <taxon>Bacteria</taxon>
        <taxon>Bacillati</taxon>
        <taxon>Cyanobacteriota</taxon>
        <taxon>Cyanophyceae</taxon>
        <taxon>Oculatellales</taxon>
        <taxon>Oculatellaceae</taxon>
        <taxon>Thermoleptolyngbya</taxon>
        <taxon>Thermoleptolyngbya sichuanensis</taxon>
    </lineage>
</organism>
<feature type="transmembrane region" description="Helical" evidence="1">
    <location>
        <begin position="79"/>
        <end position="102"/>
    </location>
</feature>
<protein>
    <submittedName>
        <fullName evidence="2">Uncharacterized protein</fullName>
    </submittedName>
</protein>
<name>A0A6M8BBV0_9CYAN</name>
<dbReference type="AlphaFoldDB" id="A0A6M8BBV0"/>
<keyword evidence="1" id="KW-0472">Membrane</keyword>
<dbReference type="RefSeq" id="WP_172353478.1">
    <property type="nucleotide sequence ID" value="NZ_CP053661.1"/>
</dbReference>
<keyword evidence="1" id="KW-1133">Transmembrane helix</keyword>
<gene>
    <name evidence="2" type="ORF">HPC62_01745</name>
</gene>
<accession>A0A6M8BBV0</accession>
<evidence type="ECO:0000313" key="3">
    <source>
        <dbReference type="Proteomes" id="UP000505210"/>
    </source>
</evidence>
<dbReference type="KEGG" id="theu:HPC62_01745"/>
<dbReference type="EMBL" id="CP053661">
    <property type="protein sequence ID" value="QKD81061.1"/>
    <property type="molecule type" value="Genomic_DNA"/>
</dbReference>
<keyword evidence="1" id="KW-0812">Transmembrane</keyword>
<evidence type="ECO:0000256" key="1">
    <source>
        <dbReference type="SAM" id="Phobius"/>
    </source>
</evidence>
<dbReference type="Proteomes" id="UP000505210">
    <property type="component" value="Chromosome"/>
</dbReference>
<feature type="transmembrane region" description="Helical" evidence="1">
    <location>
        <begin position="45"/>
        <end position="67"/>
    </location>
</feature>
<evidence type="ECO:0000313" key="2">
    <source>
        <dbReference type="EMBL" id="QKD81061.1"/>
    </source>
</evidence>
<keyword evidence="3" id="KW-1185">Reference proteome</keyword>
<sequence length="241" mass="27081">MPSLTNLRITEDELERLTGLDISDTFMGRAIRPSVLRSRRRLRSLLMSEVLTLGLSIIFCLPVSLVIARNLPGFTGEDLGKFLAISLGIAVGLFALWNGYLWRQGKQLSQLSHLLDQVDRHNEIIDAIALMEELDSVRANNHEPVDRQEIFQALDATRSSLICALTTERIVRKHQKMIAKHAELAEAIAQNLAMLQTLQENATANKYGQFLTEALSIGIIVQQELSEFMPSESLSNRWSNE</sequence>
<reference evidence="2 3" key="1">
    <citation type="submission" date="2020-05" db="EMBL/GenBank/DDBJ databases">
        <title>Complete genome sequence of of a novel Thermoleptolyngbya strain isolated from hot springs of Ganzi, Sichuan China.</title>
        <authorList>
            <person name="Tang J."/>
            <person name="Daroch M."/>
            <person name="Li L."/>
            <person name="Waleron K."/>
            <person name="Waleron M."/>
            <person name="Waleron M."/>
        </authorList>
    </citation>
    <scope>NUCLEOTIDE SEQUENCE [LARGE SCALE GENOMIC DNA]</scope>
    <source>
        <strain evidence="2 3">PKUAC-SCTA183</strain>
    </source>
</reference>